<evidence type="ECO:0000313" key="6">
    <source>
        <dbReference type="Proteomes" id="UP000219602"/>
    </source>
</evidence>
<dbReference type="GO" id="GO:0008270">
    <property type="term" value="F:zinc ion binding"/>
    <property type="evidence" value="ECO:0007669"/>
    <property type="project" value="InterPro"/>
</dbReference>
<dbReference type="PANTHER" id="PTHR46910">
    <property type="entry name" value="TRANSCRIPTION FACTOR PDR1"/>
    <property type="match status" value="1"/>
</dbReference>
<dbReference type="GO" id="GO:0003677">
    <property type="term" value="F:DNA binding"/>
    <property type="evidence" value="ECO:0007669"/>
    <property type="project" value="InterPro"/>
</dbReference>
<dbReference type="STRING" id="327505.A0A2H3H5R6"/>
<dbReference type="Pfam" id="PF04082">
    <property type="entry name" value="Fungal_trans"/>
    <property type="match status" value="1"/>
</dbReference>
<feature type="region of interest" description="Disordered" evidence="3">
    <location>
        <begin position="134"/>
        <end position="164"/>
    </location>
</feature>
<feature type="region of interest" description="Disordered" evidence="3">
    <location>
        <begin position="1"/>
        <end position="20"/>
    </location>
</feature>
<dbReference type="InterPro" id="IPR007219">
    <property type="entry name" value="XnlR_reg_dom"/>
</dbReference>
<organism evidence="5 6">
    <name type="scientific">Fusarium oxysporum f. sp. radicis-cucumerinum</name>
    <dbReference type="NCBI Taxonomy" id="327505"/>
    <lineage>
        <taxon>Eukaryota</taxon>
        <taxon>Fungi</taxon>
        <taxon>Dikarya</taxon>
        <taxon>Ascomycota</taxon>
        <taxon>Pezizomycotina</taxon>
        <taxon>Sordariomycetes</taxon>
        <taxon>Hypocreomycetidae</taxon>
        <taxon>Hypocreales</taxon>
        <taxon>Nectriaceae</taxon>
        <taxon>Fusarium</taxon>
        <taxon>Fusarium oxysporum species complex</taxon>
    </lineage>
</organism>
<keyword evidence="1" id="KW-0479">Metal-binding</keyword>
<accession>A0A2H3H5R6</accession>
<dbReference type="GO" id="GO:0000981">
    <property type="term" value="F:DNA-binding transcription factor activity, RNA polymerase II-specific"/>
    <property type="evidence" value="ECO:0007669"/>
    <property type="project" value="InterPro"/>
</dbReference>
<dbReference type="Pfam" id="PF00172">
    <property type="entry name" value="Zn_clus"/>
    <property type="match status" value="1"/>
</dbReference>
<evidence type="ECO:0000313" key="5">
    <source>
        <dbReference type="EMBL" id="PCD34684.1"/>
    </source>
</evidence>
<gene>
    <name evidence="5" type="ORF">AU210_007281</name>
</gene>
<sequence length="755" mass="83886">MATERDDASPVSDREVDNVPQDEQLVPLSTISASLLQNQALLHLLTKPNQCDRCRRRKVRCDRRHPCAYCVRTENLCTYPPRHKPKERRQRVFISEIYEKKIDDIAQKLAELSNTLGAGQNPTLHVVPAATASKIPSHPASTSRLAPVTQASSPSPSNGVGSQLLTPRLEHEGESSLSAQAAFANGFLEDAIINKPNGIDIAADMSSVLQSLRKALGRDSNQQELDYLYPHARVLESGLTLRNLPMPPVDKAFICLRMAKENPRVRFFWDNEATSFTDVFLKVYSPGEVTHADLIAVNAGLYWLFRQCKQIATDSCQKADLEAQAVMCRDNLETVLANLPFHQPCNIGTVASMMVASIYCLETCKPSAAWDFIATASHLSQTLGMHSKIAMARDPPDIRMGKIRIFWLVYVQEKGLSLRLGRSSTIHDGDITIPVPSIESRSEIGYFGQLDKMKELAYLQGKIYDQLYSSAALAQPQTVRTTRARSLASELEVHTNRILPSDKLYQDAMRQATGTEFVKAFLCTTKVLHLSLFCLIYRAIPAETNQGTALGRECIDSAHKALEAHKEWQSVVAGLQDDFLETYVNLALIHSPFVPFIVVFCHIIETGDKNGLDLLESVIKTLQPVTDSAFSSGAKKEFHLFKALYDAARNYLEARLSKVSIGFGSWENASSSVHVPSPAHQQPALPTPIFNFPNSQTSLSTSLEGTAEWMDQQMEVPGSMDTDIDQYGAQLGNWLHMNNQMTRALEDSYFWGDLA</sequence>
<dbReference type="PROSITE" id="PS50048">
    <property type="entry name" value="ZN2_CY6_FUNGAL_2"/>
    <property type="match status" value="1"/>
</dbReference>
<dbReference type="CDD" id="cd12148">
    <property type="entry name" value="fungal_TF_MHR"/>
    <property type="match status" value="1"/>
</dbReference>
<comment type="caution">
    <text evidence="5">The sequence shown here is derived from an EMBL/GenBank/DDBJ whole genome shotgun (WGS) entry which is preliminary data.</text>
</comment>
<reference evidence="5 6" key="1">
    <citation type="journal article" date="2016" name="Environ. Microbiol.">
        <title>Effector profiles distinguish formae speciales of Fusarium oxysporum.</title>
        <authorList>
            <person name="van Dam P."/>
            <person name="Fokkens L."/>
            <person name="Schmidt S.M."/>
            <person name="Linmans J.H."/>
            <person name="Kistler H.C."/>
            <person name="Ma L.J."/>
            <person name="Rep M."/>
        </authorList>
    </citation>
    <scope>NUCLEOTIDE SEQUENCE [LARGE SCALE GENOMIC DNA]</scope>
    <source>
        <strain evidence="5 6">Forc016</strain>
    </source>
</reference>
<evidence type="ECO:0000259" key="4">
    <source>
        <dbReference type="PROSITE" id="PS50048"/>
    </source>
</evidence>
<reference evidence="5 6" key="2">
    <citation type="journal article" date="2017" name="Sci. Rep.">
        <title>A mobile pathogenicity chromosome in Fusarium oxysporum for infection of multiple cucurbit species.</title>
        <authorList>
            <person name="van Dam P."/>
            <person name="Fokkens L."/>
            <person name="Ayukawa Y."/>
            <person name="van der Gragt M."/>
            <person name="Ter Horst A."/>
            <person name="Brankovics B."/>
            <person name="Houterman P.M."/>
            <person name="Arie T."/>
            <person name="Rep M."/>
        </authorList>
    </citation>
    <scope>NUCLEOTIDE SEQUENCE [LARGE SCALE GENOMIC DNA]</scope>
    <source>
        <strain evidence="5 6">Forc016</strain>
    </source>
</reference>
<dbReference type="AlphaFoldDB" id="A0A2H3H5R6"/>
<dbReference type="GO" id="GO:0006351">
    <property type="term" value="P:DNA-templated transcription"/>
    <property type="evidence" value="ECO:0007669"/>
    <property type="project" value="InterPro"/>
</dbReference>
<evidence type="ECO:0000256" key="2">
    <source>
        <dbReference type="ARBA" id="ARBA00023242"/>
    </source>
</evidence>
<feature type="domain" description="Zn(2)-C6 fungal-type" evidence="4">
    <location>
        <begin position="50"/>
        <end position="79"/>
    </location>
</feature>
<evidence type="ECO:0000256" key="3">
    <source>
        <dbReference type="SAM" id="MobiDB-lite"/>
    </source>
</evidence>
<protein>
    <recommendedName>
        <fullName evidence="4">Zn(2)-C6 fungal-type domain-containing protein</fullName>
    </recommendedName>
</protein>
<dbReference type="SUPFAM" id="SSF57701">
    <property type="entry name" value="Zn2/Cys6 DNA-binding domain"/>
    <property type="match status" value="1"/>
</dbReference>
<dbReference type="SMART" id="SM00066">
    <property type="entry name" value="GAL4"/>
    <property type="match status" value="1"/>
</dbReference>
<dbReference type="PANTHER" id="PTHR46910:SF5">
    <property type="entry name" value="ZN(II)2CYS6 TRANSCRIPTION FACTOR (EUROFUNG)"/>
    <property type="match status" value="1"/>
</dbReference>
<keyword evidence="2" id="KW-0539">Nucleus</keyword>
<dbReference type="SMART" id="SM00906">
    <property type="entry name" value="Fungal_trans"/>
    <property type="match status" value="1"/>
</dbReference>
<dbReference type="InterPro" id="IPR001138">
    <property type="entry name" value="Zn2Cys6_DnaBD"/>
</dbReference>
<proteinExistence type="predicted"/>
<evidence type="ECO:0000256" key="1">
    <source>
        <dbReference type="ARBA" id="ARBA00022723"/>
    </source>
</evidence>
<dbReference type="InterPro" id="IPR050987">
    <property type="entry name" value="AtrR-like"/>
</dbReference>
<name>A0A2H3H5R6_FUSOX</name>
<dbReference type="Gene3D" id="4.10.240.10">
    <property type="entry name" value="Zn(2)-C6 fungal-type DNA-binding domain"/>
    <property type="match status" value="1"/>
</dbReference>
<dbReference type="Proteomes" id="UP000219602">
    <property type="component" value="Chromosome 7"/>
</dbReference>
<dbReference type="EMBL" id="MABQ02000005">
    <property type="protein sequence ID" value="PCD34684.1"/>
    <property type="molecule type" value="Genomic_DNA"/>
</dbReference>
<feature type="compositionally biased region" description="Polar residues" evidence="3">
    <location>
        <begin position="139"/>
        <end position="164"/>
    </location>
</feature>
<feature type="compositionally biased region" description="Basic and acidic residues" evidence="3">
    <location>
        <begin position="1"/>
        <end position="17"/>
    </location>
</feature>
<dbReference type="InterPro" id="IPR036864">
    <property type="entry name" value="Zn2-C6_fun-type_DNA-bd_sf"/>
</dbReference>